<dbReference type="CDD" id="cd14007">
    <property type="entry name" value="STKc_Aurora"/>
    <property type="match status" value="1"/>
</dbReference>
<dbReference type="GO" id="GO:0008608">
    <property type="term" value="P:attachment of spindle microtubules to kinetochore"/>
    <property type="evidence" value="ECO:0007669"/>
    <property type="project" value="EnsemblFungi"/>
</dbReference>
<evidence type="ECO:0000256" key="20">
    <source>
        <dbReference type="RuleBase" id="RU367134"/>
    </source>
</evidence>
<dbReference type="EMBL" id="HE612860">
    <property type="protein sequence ID" value="CCE63372.1"/>
    <property type="molecule type" value="Genomic_DNA"/>
</dbReference>
<keyword evidence="23" id="KW-1185">Reference proteome</keyword>
<evidence type="ECO:0000256" key="8">
    <source>
        <dbReference type="ARBA" id="ARBA00022777"/>
    </source>
</evidence>
<dbReference type="EC" id="2.7.11.1" evidence="2 20"/>
<dbReference type="RefSeq" id="XP_003685806.1">
    <property type="nucleotide sequence ID" value="XM_003685758.1"/>
</dbReference>
<dbReference type="SUPFAM" id="SSF56112">
    <property type="entry name" value="Protein kinase-like (PK-like)"/>
    <property type="match status" value="1"/>
</dbReference>
<evidence type="ECO:0000256" key="13">
    <source>
        <dbReference type="ARBA" id="ARBA00047899"/>
    </source>
</evidence>
<dbReference type="GO" id="GO:0045143">
    <property type="term" value="P:homologous chromosome segregation"/>
    <property type="evidence" value="ECO:0007669"/>
    <property type="project" value="EnsemblFungi"/>
</dbReference>
<evidence type="ECO:0000256" key="18">
    <source>
        <dbReference type="PROSITE-ProRule" id="PRU10141"/>
    </source>
</evidence>
<dbReference type="PROSITE" id="PS50011">
    <property type="entry name" value="PROTEIN_KINASE_DOM"/>
    <property type="match status" value="1"/>
</dbReference>
<dbReference type="GO" id="GO:0051233">
    <property type="term" value="C:spindle midzone"/>
    <property type="evidence" value="ECO:0007669"/>
    <property type="project" value="EnsemblFungi"/>
</dbReference>
<evidence type="ECO:0000256" key="6">
    <source>
        <dbReference type="ARBA" id="ARBA00022679"/>
    </source>
</evidence>
<dbReference type="InterPro" id="IPR000719">
    <property type="entry name" value="Prot_kinase_dom"/>
</dbReference>
<feature type="cross-link" description="Glycyl lysine isopeptide (Lys-Gly) (interchain with G-Cter in SUMO2)" evidence="17">
    <location>
        <position position="251"/>
    </location>
</feature>
<dbReference type="InterPro" id="IPR030616">
    <property type="entry name" value="Aur-like"/>
</dbReference>
<dbReference type="PROSITE" id="PS00108">
    <property type="entry name" value="PROTEIN_KINASE_ST"/>
    <property type="match status" value="1"/>
</dbReference>
<comment type="catalytic activity">
    <reaction evidence="14 20">
        <text>L-seryl-[protein] + ATP = O-phospho-L-seryl-[protein] + ADP + H(+)</text>
        <dbReference type="Rhea" id="RHEA:17989"/>
        <dbReference type="Rhea" id="RHEA-COMP:9863"/>
        <dbReference type="Rhea" id="RHEA-COMP:11604"/>
        <dbReference type="ChEBI" id="CHEBI:15378"/>
        <dbReference type="ChEBI" id="CHEBI:29999"/>
        <dbReference type="ChEBI" id="CHEBI:30616"/>
        <dbReference type="ChEBI" id="CHEBI:83421"/>
        <dbReference type="ChEBI" id="CHEBI:456216"/>
        <dbReference type="EC" id="2.7.11.1"/>
    </reaction>
</comment>
<accession>G8BTZ4</accession>
<dbReference type="Gene3D" id="1.10.510.10">
    <property type="entry name" value="Transferase(Phosphotransferase) domain 1"/>
    <property type="match status" value="1"/>
</dbReference>
<keyword evidence="6 20" id="KW-0808">Transferase</keyword>
<comment type="similarity">
    <text evidence="20">Belongs to the protein kinase superfamily. Ser/Thr protein kinase family. Aurora subfamily.</text>
</comment>
<feature type="binding site" evidence="16">
    <location>
        <begin position="253"/>
        <end position="254"/>
    </location>
    <ligand>
        <name>ATP</name>
        <dbReference type="ChEBI" id="CHEBI:30616"/>
    </ligand>
</feature>
<dbReference type="SMART" id="SM00220">
    <property type="entry name" value="S_TKc"/>
    <property type="match status" value="1"/>
</dbReference>
<name>G8BTZ4_TETPH</name>
<evidence type="ECO:0000256" key="10">
    <source>
        <dbReference type="ARBA" id="ARBA00022838"/>
    </source>
</evidence>
<dbReference type="GO" id="GO:1901673">
    <property type="term" value="P:regulation of mitotic spindle assembly"/>
    <property type="evidence" value="ECO:0007669"/>
    <property type="project" value="EnsemblFungi"/>
</dbReference>
<evidence type="ECO:0000259" key="21">
    <source>
        <dbReference type="PROSITE" id="PS50011"/>
    </source>
</evidence>
<feature type="binding site" evidence="16 18">
    <location>
        <position position="155"/>
    </location>
    <ligand>
        <name>ATP</name>
        <dbReference type="ChEBI" id="CHEBI:30616"/>
    </ligand>
</feature>
<gene>
    <name evidence="22" type="primary">TPHA0E02820</name>
    <name evidence="22" type="ordered locus">TPHA_0E02820</name>
</gene>
<dbReference type="GO" id="GO:0004674">
    <property type="term" value="F:protein serine/threonine kinase activity"/>
    <property type="evidence" value="ECO:0007669"/>
    <property type="project" value="UniProtKB-KW"/>
</dbReference>
<evidence type="ECO:0000256" key="7">
    <source>
        <dbReference type="ARBA" id="ARBA00022741"/>
    </source>
</evidence>
<dbReference type="GO" id="GO:0032133">
    <property type="term" value="C:chromosome passenger complex"/>
    <property type="evidence" value="ECO:0007669"/>
    <property type="project" value="EnsemblFungi"/>
</dbReference>
<dbReference type="GO" id="GO:1901925">
    <property type="term" value="P:negative regulation of protein import into nucleus during spindle assembly checkpoint"/>
    <property type="evidence" value="ECO:0007669"/>
    <property type="project" value="EnsemblFungi"/>
</dbReference>
<evidence type="ECO:0000313" key="23">
    <source>
        <dbReference type="Proteomes" id="UP000005666"/>
    </source>
</evidence>
<dbReference type="InterPro" id="IPR011009">
    <property type="entry name" value="Kinase-like_dom_sf"/>
</dbReference>
<dbReference type="FunFam" id="3.30.200.20:FF:000042">
    <property type="entry name" value="Aurora kinase A"/>
    <property type="match status" value="1"/>
</dbReference>
<keyword evidence="12" id="KW-0137">Centromere</keyword>
<dbReference type="GO" id="GO:0000776">
    <property type="term" value="C:kinetochore"/>
    <property type="evidence" value="ECO:0007669"/>
    <property type="project" value="UniProtKB-KW"/>
</dbReference>
<feature type="binding site" evidence="16">
    <location>
        <position position="267"/>
    </location>
    <ligand>
        <name>ATP</name>
        <dbReference type="ChEBI" id="CHEBI:30616"/>
    </ligand>
</feature>
<dbReference type="GO" id="GO:0045144">
    <property type="term" value="P:meiotic sister chromatid segregation"/>
    <property type="evidence" value="ECO:0007669"/>
    <property type="project" value="EnsemblFungi"/>
</dbReference>
<dbReference type="InterPro" id="IPR008271">
    <property type="entry name" value="Ser/Thr_kinase_AS"/>
</dbReference>
<comment type="subcellular location">
    <subcellularLocation>
        <location evidence="1">Chromosome</location>
        <location evidence="1">Centromere</location>
        <location evidence="1">Kinetochore</location>
    </subcellularLocation>
</comment>
<dbReference type="GO" id="GO:0051228">
    <property type="term" value="P:mitotic spindle disassembly"/>
    <property type="evidence" value="ECO:0007669"/>
    <property type="project" value="EnsemblFungi"/>
</dbReference>
<dbReference type="OMA" id="ESRFPEW"/>
<feature type="domain" description="Protein kinase" evidence="21">
    <location>
        <begin position="126"/>
        <end position="377"/>
    </location>
</feature>
<comment type="catalytic activity">
    <reaction evidence="13 20">
        <text>L-threonyl-[protein] + ATP = O-phospho-L-threonyl-[protein] + ADP + H(+)</text>
        <dbReference type="Rhea" id="RHEA:46608"/>
        <dbReference type="Rhea" id="RHEA-COMP:11060"/>
        <dbReference type="Rhea" id="RHEA-COMP:11605"/>
        <dbReference type="ChEBI" id="CHEBI:15378"/>
        <dbReference type="ChEBI" id="CHEBI:30013"/>
        <dbReference type="ChEBI" id="CHEBI:30616"/>
        <dbReference type="ChEBI" id="CHEBI:61977"/>
        <dbReference type="ChEBI" id="CHEBI:456216"/>
        <dbReference type="EC" id="2.7.11.1"/>
    </reaction>
</comment>
<dbReference type="GO" id="GO:0044779">
    <property type="term" value="P:meiotic spindle checkpoint signaling"/>
    <property type="evidence" value="ECO:0007669"/>
    <property type="project" value="EnsemblFungi"/>
</dbReference>
<dbReference type="GO" id="GO:0005524">
    <property type="term" value="F:ATP binding"/>
    <property type="evidence" value="ECO:0007669"/>
    <property type="project" value="UniProtKB-UniRule"/>
</dbReference>
<dbReference type="STRING" id="1071381.G8BTZ4"/>
<evidence type="ECO:0000256" key="5">
    <source>
        <dbReference type="ARBA" id="ARBA00022527"/>
    </source>
</evidence>
<keyword evidence="8 20" id="KW-0418">Kinase</keyword>
<evidence type="ECO:0000313" key="22">
    <source>
        <dbReference type="EMBL" id="CCE63372.1"/>
    </source>
</evidence>
<dbReference type="Proteomes" id="UP000005666">
    <property type="component" value="Chromosome 5"/>
</dbReference>
<evidence type="ECO:0000256" key="12">
    <source>
        <dbReference type="ARBA" id="ARBA00023328"/>
    </source>
</evidence>
<dbReference type="KEGG" id="tpf:TPHA_0E02820"/>
<dbReference type="FunFam" id="1.10.510.10:FF:000235">
    <property type="entry name" value="Serine/threonine-protein kinase ark1"/>
    <property type="match status" value="1"/>
</dbReference>
<dbReference type="GO" id="GO:0005828">
    <property type="term" value="C:kinetochore microtubule"/>
    <property type="evidence" value="ECO:0007669"/>
    <property type="project" value="EnsemblFungi"/>
</dbReference>
<evidence type="ECO:0000256" key="1">
    <source>
        <dbReference type="ARBA" id="ARBA00004629"/>
    </source>
</evidence>
<proteinExistence type="inferred from homology"/>
<evidence type="ECO:0000256" key="4">
    <source>
        <dbReference type="ARBA" id="ARBA00022454"/>
    </source>
</evidence>
<dbReference type="InterPro" id="IPR017441">
    <property type="entry name" value="Protein_kinase_ATP_BS"/>
</dbReference>
<evidence type="ECO:0000256" key="2">
    <source>
        <dbReference type="ARBA" id="ARBA00012513"/>
    </source>
</evidence>
<dbReference type="PROSITE" id="PS00107">
    <property type="entry name" value="PROTEIN_KINASE_ATP"/>
    <property type="match status" value="1"/>
</dbReference>
<keyword evidence="11 16" id="KW-0067">ATP-binding</keyword>
<dbReference type="GeneID" id="11531506"/>
<feature type="active site" description="Proton acceptor" evidence="15">
    <location>
        <position position="249"/>
    </location>
</feature>
<dbReference type="PANTHER" id="PTHR24350">
    <property type="entry name" value="SERINE/THREONINE-PROTEIN KINASE IAL-RELATED"/>
    <property type="match status" value="1"/>
</dbReference>
<evidence type="ECO:0000256" key="9">
    <source>
        <dbReference type="ARBA" id="ARBA00022829"/>
    </source>
</evidence>
<evidence type="ECO:0000256" key="15">
    <source>
        <dbReference type="PIRSR" id="PIRSR630616-1"/>
    </source>
</evidence>
<dbReference type="AlphaFoldDB" id="G8BTZ4"/>
<dbReference type="OrthoDB" id="377346at2759"/>
<keyword evidence="5 19" id="KW-0723">Serine/threonine-protein kinase</keyword>
<dbReference type="Pfam" id="PF00069">
    <property type="entry name" value="Pkinase"/>
    <property type="match status" value="1"/>
</dbReference>
<protein>
    <recommendedName>
        <fullName evidence="3 20">Aurora kinase</fullName>
        <ecNumber evidence="2 20">2.7.11.1</ecNumber>
    </recommendedName>
</protein>
<evidence type="ECO:0000256" key="11">
    <source>
        <dbReference type="ARBA" id="ARBA00022840"/>
    </source>
</evidence>
<dbReference type="HOGENOM" id="CLU_000288_63_6_1"/>
<evidence type="ECO:0000256" key="14">
    <source>
        <dbReference type="ARBA" id="ARBA00048679"/>
    </source>
</evidence>
<dbReference type="GO" id="GO:0032465">
    <property type="term" value="P:regulation of cytokinesis"/>
    <property type="evidence" value="ECO:0007669"/>
    <property type="project" value="EnsemblFungi"/>
</dbReference>
<dbReference type="GO" id="GO:0090266">
    <property type="term" value="P:regulation of mitotic cell cycle spindle assembly checkpoint"/>
    <property type="evidence" value="ECO:0007669"/>
    <property type="project" value="EnsemblFungi"/>
</dbReference>
<keyword evidence="7 16" id="KW-0547">Nucleotide-binding</keyword>
<reference evidence="22 23" key="1">
    <citation type="journal article" date="2011" name="Proc. Natl. Acad. Sci. U.S.A.">
        <title>Evolutionary erosion of yeast sex chromosomes by mating-type switching accidents.</title>
        <authorList>
            <person name="Gordon J.L."/>
            <person name="Armisen D."/>
            <person name="Proux-Wera E."/>
            <person name="Oheigeartaigh S.S."/>
            <person name="Byrne K.P."/>
            <person name="Wolfe K.H."/>
        </authorList>
    </citation>
    <scope>NUCLEOTIDE SEQUENCE [LARGE SCALE GENOMIC DNA]</scope>
    <source>
        <strain evidence="23">ATCC 24235 / CBS 4417 / NBRC 1672 / NRRL Y-8282 / UCD 70-5</strain>
    </source>
</reference>
<evidence type="ECO:0000256" key="17">
    <source>
        <dbReference type="PIRSR" id="PIRSR630616-3"/>
    </source>
</evidence>
<keyword evidence="10" id="KW-0995">Kinetochore</keyword>
<feature type="binding site" evidence="16">
    <location>
        <position position="136"/>
    </location>
    <ligand>
        <name>ATP</name>
        <dbReference type="ChEBI" id="CHEBI:30616"/>
    </ligand>
</feature>
<evidence type="ECO:0000256" key="16">
    <source>
        <dbReference type="PIRSR" id="PIRSR630616-2"/>
    </source>
</evidence>
<dbReference type="GO" id="GO:0044774">
    <property type="term" value="P:mitotic DNA integrity checkpoint signaling"/>
    <property type="evidence" value="ECO:0007669"/>
    <property type="project" value="EnsemblFungi"/>
</dbReference>
<sequence length="384" mass="43780">MVIKDKRQSLQQRNMLLNMRLNSSNPNLSNHSTAATAVAGNNKILKNNNTSALNIMSNATSSSANNGSGINKKNELKNKLWRMSFSPKSKPMTSTKNTTLIGAGSKRSPVAFVGSYPMKDLKFCDFEIGKKLGKGKFGKVYCCRHIKTGFICAIKIMDKSEILTYNVTKQFRNEIEIQSNLNHENLTKLYGFFHDSKRVYLIMEYIYNGELYSILKKNGPFNDIVASNFVFQLTNAIRYLHKKRIIHRDLKPENILIDFNNVIKITDFGWSVYNEAGNKRKTLCGTIDYLSPELINSKEYDGLIDVWALGIIAYELIVGTPPFEEDTKELTYKRIKNCDLNFPAHVSQDAKNLISSLLKLNPSERITLTDVLKHPWINKNKPFW</sequence>
<evidence type="ECO:0000256" key="19">
    <source>
        <dbReference type="RuleBase" id="RU000304"/>
    </source>
</evidence>
<organism evidence="22 23">
    <name type="scientific">Tetrapisispora phaffii (strain ATCC 24235 / CBS 4417 / NBRC 1672 / NRRL Y-8282 / UCD 70-5)</name>
    <name type="common">Yeast</name>
    <name type="synonym">Fabospora phaffii</name>
    <dbReference type="NCBI Taxonomy" id="1071381"/>
    <lineage>
        <taxon>Eukaryota</taxon>
        <taxon>Fungi</taxon>
        <taxon>Dikarya</taxon>
        <taxon>Ascomycota</taxon>
        <taxon>Saccharomycotina</taxon>
        <taxon>Saccharomycetes</taxon>
        <taxon>Saccharomycetales</taxon>
        <taxon>Saccharomycetaceae</taxon>
        <taxon>Tetrapisispora</taxon>
    </lineage>
</organism>
<keyword evidence="9" id="KW-0159">Chromosome partition</keyword>
<dbReference type="eggNOG" id="KOG0580">
    <property type="taxonomic scope" value="Eukaryota"/>
</dbReference>
<keyword evidence="4" id="KW-0158">Chromosome</keyword>
<evidence type="ECO:0000256" key="3">
    <source>
        <dbReference type="ARBA" id="ARBA00021157"/>
    </source>
</evidence>